<dbReference type="InterPro" id="IPR036736">
    <property type="entry name" value="ACP-like_sf"/>
</dbReference>
<dbReference type="CDD" id="cd19545">
    <property type="entry name" value="FUM14_C_NRPS-like"/>
    <property type="match status" value="1"/>
</dbReference>
<dbReference type="STRING" id="1450535.A0A317WQ51"/>
<dbReference type="GeneID" id="37116682"/>
<dbReference type="PANTHER" id="PTHR45527:SF1">
    <property type="entry name" value="FATTY ACID SYNTHASE"/>
    <property type="match status" value="1"/>
</dbReference>
<dbReference type="InterPro" id="IPR023213">
    <property type="entry name" value="CAT-like_dom_sf"/>
</dbReference>
<dbReference type="Gene3D" id="3.30.300.30">
    <property type="match status" value="2"/>
</dbReference>
<dbReference type="SUPFAM" id="SSF47336">
    <property type="entry name" value="ACP-like"/>
    <property type="match status" value="2"/>
</dbReference>
<dbReference type="PROSITE" id="PS50075">
    <property type="entry name" value="CARRIER"/>
    <property type="match status" value="2"/>
</dbReference>
<keyword evidence="4" id="KW-0843">Virulence</keyword>
<feature type="compositionally biased region" description="Basic and acidic residues" evidence="6">
    <location>
        <begin position="1304"/>
        <end position="1319"/>
    </location>
</feature>
<name>A0A317WQ51_9EURO</name>
<evidence type="ECO:0000256" key="4">
    <source>
        <dbReference type="ARBA" id="ARBA00023026"/>
    </source>
</evidence>
<feature type="region of interest" description="Disordered" evidence="6">
    <location>
        <begin position="1304"/>
        <end position="1326"/>
    </location>
</feature>
<dbReference type="GO" id="GO:0016874">
    <property type="term" value="F:ligase activity"/>
    <property type="evidence" value="ECO:0007669"/>
    <property type="project" value="UniProtKB-KW"/>
</dbReference>
<evidence type="ECO:0000256" key="1">
    <source>
        <dbReference type="ARBA" id="ARBA00022450"/>
    </source>
</evidence>
<dbReference type="InterPro" id="IPR042099">
    <property type="entry name" value="ANL_N_sf"/>
</dbReference>
<dbReference type="OrthoDB" id="416786at2759"/>
<keyword evidence="1" id="KW-0596">Phosphopantetheine</keyword>
<dbReference type="Gene3D" id="3.40.50.12780">
    <property type="entry name" value="N-terminal domain of ligase-like"/>
    <property type="match status" value="2"/>
</dbReference>
<evidence type="ECO:0000259" key="7">
    <source>
        <dbReference type="PROSITE" id="PS50075"/>
    </source>
</evidence>
<dbReference type="PANTHER" id="PTHR45527">
    <property type="entry name" value="NONRIBOSOMAL PEPTIDE SYNTHETASE"/>
    <property type="match status" value="1"/>
</dbReference>
<organism evidence="8 9">
    <name type="scientific">Aspergillus sclerotioniger CBS 115572</name>
    <dbReference type="NCBI Taxonomy" id="1450535"/>
    <lineage>
        <taxon>Eukaryota</taxon>
        <taxon>Fungi</taxon>
        <taxon>Dikarya</taxon>
        <taxon>Ascomycota</taxon>
        <taxon>Pezizomycotina</taxon>
        <taxon>Eurotiomycetes</taxon>
        <taxon>Eurotiomycetidae</taxon>
        <taxon>Eurotiales</taxon>
        <taxon>Aspergillaceae</taxon>
        <taxon>Aspergillus</taxon>
        <taxon>Aspergillus subgen. Circumdati</taxon>
    </lineage>
</organism>
<keyword evidence="3" id="KW-0436">Ligase</keyword>
<dbReference type="InterPro" id="IPR001242">
    <property type="entry name" value="Condensation_dom"/>
</dbReference>
<dbReference type="PROSITE" id="PS00455">
    <property type="entry name" value="AMP_BINDING"/>
    <property type="match status" value="2"/>
</dbReference>
<dbReference type="InterPro" id="IPR045851">
    <property type="entry name" value="AMP-bd_C_sf"/>
</dbReference>
<dbReference type="InterPro" id="IPR006162">
    <property type="entry name" value="Ppantetheine_attach_site"/>
</dbReference>
<protein>
    <submittedName>
        <fullName evidence="8">Non-ribosomal peptide synthetase</fullName>
    </submittedName>
</protein>
<feature type="domain" description="Carrier" evidence="7">
    <location>
        <begin position="1842"/>
        <end position="1918"/>
    </location>
</feature>
<dbReference type="SMART" id="SM00823">
    <property type="entry name" value="PKS_PP"/>
    <property type="match status" value="2"/>
</dbReference>
<comment type="caution">
    <text evidence="8">The sequence shown here is derived from an EMBL/GenBank/DDBJ whole genome shotgun (WGS) entry which is preliminary data.</text>
</comment>
<dbReference type="GO" id="GO:0031177">
    <property type="term" value="F:phosphopantetheine binding"/>
    <property type="evidence" value="ECO:0007669"/>
    <property type="project" value="InterPro"/>
</dbReference>
<dbReference type="NCBIfam" id="TIGR01733">
    <property type="entry name" value="AA-adenyl-dom"/>
    <property type="match status" value="2"/>
</dbReference>
<keyword evidence="9" id="KW-1185">Reference proteome</keyword>
<evidence type="ECO:0000256" key="5">
    <source>
        <dbReference type="ARBA" id="ARBA00029454"/>
    </source>
</evidence>
<evidence type="ECO:0000313" key="9">
    <source>
        <dbReference type="Proteomes" id="UP000246702"/>
    </source>
</evidence>
<dbReference type="InterPro" id="IPR000873">
    <property type="entry name" value="AMP-dep_synth/lig_dom"/>
</dbReference>
<feature type="domain" description="Carrier" evidence="7">
    <location>
        <begin position="786"/>
        <end position="863"/>
    </location>
</feature>
<gene>
    <name evidence="8" type="ORF">BO94DRAFT_566097</name>
</gene>
<evidence type="ECO:0000256" key="2">
    <source>
        <dbReference type="ARBA" id="ARBA00022553"/>
    </source>
</evidence>
<dbReference type="CDD" id="cd05918">
    <property type="entry name" value="A_NRPS_SidN3_like"/>
    <property type="match status" value="2"/>
</dbReference>
<accession>A0A317WQ51</accession>
<dbReference type="InterPro" id="IPR010071">
    <property type="entry name" value="AA_adenyl_dom"/>
</dbReference>
<dbReference type="FunFam" id="3.40.50.12780:FF:000012">
    <property type="entry name" value="Non-ribosomal peptide synthetase"/>
    <property type="match status" value="1"/>
</dbReference>
<sequence length="2376" mass="261473">MISYYEIQDSRQPATPISPPTYQAIKGHEHTSYQPIQDPESAARYWQDLFRPVGAQPQLHSFPLDHQWPRSETTIRAPEHLFEAALEFSGRYDIRLDDLIYGIWALVSIRHTAGGQRTAIFTVAGRDRSFFGYDAVNGLEGQDFPLVLSVPEEMDALSWIRHVGTVSAKASTHAYIGYKQILKRTSAGHPQVKVSIIQDDSEEEVMTADADFPLVLNLSASSGLKLSMRHNLAVPRTNVRVLLDHFAATLQHVVENPQSNISALNITSPAERQLIHEYGKAAIRARSGLVHSLIEKQARLRPDAHAIQFELDTPISYSTLNKRSNQLARYLRQYGASYIPVHMRTSADFIIALLAILKAGAAYVILDPDAPATRKSFIVEDVHADFVLVDSDTAGTFPREHKVRDLLSESMGNDESDLAIDQDANDVAYVIYTSGSTGKPKAVLLEHQAAYNGLLAFPRMTDLRQLLFFNPVFSAAQRSIWATLSVGGCLCLASKANLTVHIARTINSMHISSVDMTSTTAALLSPESVPSLRRMVLGGELVNPAVVQTWAHRVELLSSYGLSECTQLNWRYRLQGDQSSRIIGQPFDTTTSYILTPGTTTLSPLLIPGELCLGGAQLARGYLNNPDETGRRFIPNPFGQGKLYRTGDMAVRHADGSIEMIGRIDFQVKINGQRVDPAEPNAVIQSFEEVKQSAVVPATLGGKTALVAVIVSRADGDWESLVGNLRSYVATRVPLYMVPGFWIPMAALPLNANGKVDMPAIRKIVEDLGQSGQLMPDRPKHETNGVSLTDNEKVIRSVWARFLSFSESDISSEDSFISLGGTSLEAIQVVSQLQTEHSLILRVEDIILAHSLSDVASLIQQKPGAKVVNGHAAPFALLRETPSLERFGINLAEVEDAFPVTPFQEAIIANTMMGGTKYIYSRSYSFAGHSYDAVRNALVSLMKSELFLRSTFVPDGVSFMQVVQKTADLPWESSQMDLKAYMQEQISKPMQAGGLWWRAAALPGNILVITIHHALFDYWSSEFLPEDLTSLLLGSAPAQRPAFSRYAEHQQQHDEVTMQKFWKGYLDGAVPTRLGSHTEHQTMVAANLGNDMKATASNLKVTPSMLLYAAWSIVLSLTGSTDDVVMGVTLSGREAPIPGILQMSGPTLMIAPLRVKVNKASSFEAHLGAVQYSLWDVARHAQYGLRKILKVSRQPKDLFDTTVNFLIKVAMPTPPGGLKVLPEKNYGTHDYIKLELSNDSLDRITLSSTLDPAYAQMLVDSVAVILQTASDAPLTKLGQLELVQSTGRVISGLEKVVDGPVEEVAHSEPRYASKTEDRSSTSTYQDNELGHSAFHRIACSYPSRTAVEDAAGNSITYAGMAIKVNQLAGLLRAKGVVLEQVVPLLLEKSISTIVAMLGVLVSGGAFLPLGPENPRERNLGIMEDSEAKVVITDRQNASFFDDLVYDVIIIDALDWETMPIKREIVPELRPDSLAYLIYTSGSTGKPKGTLLTHRALATAVEGIIESTNMDNSHRILWALNYTFDGSFFSLFAALATGCTLCVAPQSTIVANLAGLINSMKVTAVCVTPTMAGLFHPDDVPTLEVLATGGEPVTPHMQTVWAPRIPVFSAYGPTEATICVTTTAVTPDMNLRNIGRPYRNVTAQILDPDTLEQVPFGEVGELCVAGPQLARGYLKRPDATDKVFRNQPGGRIYQTGDLARWLPTGEIELFGRKDDQVKINGYRIELGEIESVIMQTGLFNQCAVIAANVLKKKQLVAFCSASAPVPGEAKMKLLPPAQAPNMEEVKEQLITLPKYMVPSIWLPLSDFPLMVSGKIDRKRLLALAEGMADDELKEYLPAEEVSEISTDAERKLQLLWSKLFDTPAEDIHANSTFHALGGDSISALNLVSLLRQDGYKVRVNDILTSRTLREQATLLVDESEAVVAAAATPAPVPAVAFQATDAMYERLSQMGVSRSDVEDIYPCSPGQIEFLTQGNKQEQFWQLMAVRSLPADLDFDQWISLAMTLTQNSQILRALYLYADDQRDPRTAVQVVLKDPSLNLTYHTYHTDEEKEQIISADWEQRFDPSKPFVRYTLLTHASTGTRDLVIKLDHASYDGTLLHIFDDQFKALARNSPLPPLTPFKDYINYTSSIPKQPQLTYWKNLLPSSPFTFPSQLTNPKLSRLETRPISSTIGIDSLATTAGVTAPIVFQTAFSLLLSHLSSSHAVTYDNLITGRNVPLPNPQLIDGTCANFLPFHSTIDPSQPITDLLQSTQRAFWDASENGLVSLSDIYDALDMDRTTAAAKCLFCFQPFDPVSAGELEDSMRWIVMKMSKNKMLFNYAVQLEVVKAKGKGEYVLRFAFDERAFQSEEVTRALDWYVGCLEGMAGGEVTVSSHYI</sequence>
<dbReference type="Pfam" id="PF00550">
    <property type="entry name" value="PP-binding"/>
    <property type="match status" value="2"/>
</dbReference>
<dbReference type="Pfam" id="PF00668">
    <property type="entry name" value="Condensation"/>
    <property type="match status" value="3"/>
</dbReference>
<dbReference type="SUPFAM" id="SSF52777">
    <property type="entry name" value="CoA-dependent acyltransferases"/>
    <property type="match status" value="5"/>
</dbReference>
<dbReference type="RefSeq" id="XP_025467465.1">
    <property type="nucleotide sequence ID" value="XM_025614539.1"/>
</dbReference>
<dbReference type="Gene3D" id="3.30.559.10">
    <property type="entry name" value="Chloramphenicol acetyltransferase-like domain"/>
    <property type="match status" value="2"/>
</dbReference>
<evidence type="ECO:0000313" key="8">
    <source>
        <dbReference type="EMBL" id="PWY87257.1"/>
    </source>
</evidence>
<dbReference type="SUPFAM" id="SSF56801">
    <property type="entry name" value="Acetyl-CoA synthetase-like"/>
    <property type="match status" value="2"/>
</dbReference>
<comment type="similarity">
    <text evidence="5">Belongs to the NRP synthetase family.</text>
</comment>
<reference evidence="8 9" key="1">
    <citation type="submission" date="2016-12" db="EMBL/GenBank/DDBJ databases">
        <title>The genomes of Aspergillus section Nigri reveals drivers in fungal speciation.</title>
        <authorList>
            <consortium name="DOE Joint Genome Institute"/>
            <person name="Vesth T.C."/>
            <person name="Nybo J."/>
            <person name="Theobald S."/>
            <person name="Brandl J."/>
            <person name="Frisvad J.C."/>
            <person name="Nielsen K.F."/>
            <person name="Lyhne E.K."/>
            <person name="Kogle M.E."/>
            <person name="Kuo A."/>
            <person name="Riley R."/>
            <person name="Clum A."/>
            <person name="Nolan M."/>
            <person name="Lipzen A."/>
            <person name="Salamov A."/>
            <person name="Henrissat B."/>
            <person name="Wiebenga A."/>
            <person name="De Vries R.P."/>
            <person name="Grigoriev I.V."/>
            <person name="Mortensen U.H."/>
            <person name="Andersen M.R."/>
            <person name="Baker S.E."/>
        </authorList>
    </citation>
    <scope>NUCLEOTIDE SEQUENCE [LARGE SCALE GENOMIC DNA]</scope>
    <source>
        <strain evidence="8 9">CBS 115572</strain>
    </source>
</reference>
<dbReference type="EMBL" id="MSFK01000014">
    <property type="protein sequence ID" value="PWY87257.1"/>
    <property type="molecule type" value="Genomic_DNA"/>
</dbReference>
<dbReference type="PROSITE" id="PS00012">
    <property type="entry name" value="PHOSPHOPANTETHEINE"/>
    <property type="match status" value="1"/>
</dbReference>
<dbReference type="InterPro" id="IPR009081">
    <property type="entry name" value="PP-bd_ACP"/>
</dbReference>
<dbReference type="InterPro" id="IPR020845">
    <property type="entry name" value="AMP-binding_CS"/>
</dbReference>
<dbReference type="Gene3D" id="1.10.1200.10">
    <property type="entry name" value="ACP-like"/>
    <property type="match status" value="2"/>
</dbReference>
<dbReference type="Gene3D" id="3.30.559.30">
    <property type="entry name" value="Nonribosomal peptide synthetase, condensation domain"/>
    <property type="match status" value="3"/>
</dbReference>
<proteinExistence type="inferred from homology"/>
<dbReference type="GO" id="GO:0005737">
    <property type="term" value="C:cytoplasm"/>
    <property type="evidence" value="ECO:0007669"/>
    <property type="project" value="TreeGrafter"/>
</dbReference>
<dbReference type="GO" id="GO:0043041">
    <property type="term" value="P:amino acid activation for nonribosomal peptide biosynthetic process"/>
    <property type="evidence" value="ECO:0007669"/>
    <property type="project" value="TreeGrafter"/>
</dbReference>
<dbReference type="GO" id="GO:0044550">
    <property type="term" value="P:secondary metabolite biosynthetic process"/>
    <property type="evidence" value="ECO:0007669"/>
    <property type="project" value="TreeGrafter"/>
</dbReference>
<keyword evidence="2" id="KW-0597">Phosphoprotein</keyword>
<dbReference type="FunFam" id="3.30.300.30:FF:000015">
    <property type="entry name" value="Nonribosomal peptide synthase SidD"/>
    <property type="match status" value="1"/>
</dbReference>
<dbReference type="Proteomes" id="UP000246702">
    <property type="component" value="Unassembled WGS sequence"/>
</dbReference>
<evidence type="ECO:0000256" key="6">
    <source>
        <dbReference type="SAM" id="MobiDB-lite"/>
    </source>
</evidence>
<evidence type="ECO:0000256" key="3">
    <source>
        <dbReference type="ARBA" id="ARBA00022598"/>
    </source>
</evidence>
<dbReference type="InterPro" id="IPR020806">
    <property type="entry name" value="PKS_PP-bd"/>
</dbReference>
<dbReference type="Pfam" id="PF00501">
    <property type="entry name" value="AMP-binding"/>
    <property type="match status" value="2"/>
</dbReference>